<dbReference type="SMART" id="SM00318">
    <property type="entry name" value="SNc"/>
    <property type="match status" value="1"/>
</dbReference>
<keyword evidence="3" id="KW-0540">Nuclease</keyword>
<dbReference type="PANTHER" id="PTHR12302:SF26">
    <property type="entry name" value="BLR1266 PROTEIN"/>
    <property type="match status" value="1"/>
</dbReference>
<dbReference type="Gene3D" id="2.40.50.90">
    <property type="match status" value="1"/>
</dbReference>
<protein>
    <submittedName>
        <fullName evidence="3">Endonuclease YncB, thermonuclease family</fullName>
    </submittedName>
</protein>
<dbReference type="RefSeq" id="WP_090028131.1">
    <property type="nucleotide sequence ID" value="NZ_FNEB01000003.1"/>
</dbReference>
<sequence>MLRLSAALVLSVLATVTLADPSGTVRVVDGDTLSVGGVTVRLHGIDAPETDQFCGGNGAPSWPCGAWVGNELRARVQGRHATCRAIDTDRYGRVVAKCFVDGKDIGQELVRDGLAFAYRKYSWDYDLDEKSAAVKDRGLHGTGIQSPAAFRRASRAGLAAASDPGAPAGCVIKGNISSKGRRIYHMPGQEWYSRTRINTAKGERWFCSEAEARAAGWRRAAR</sequence>
<evidence type="ECO:0000313" key="4">
    <source>
        <dbReference type="Proteomes" id="UP000199340"/>
    </source>
</evidence>
<dbReference type="STRING" id="490829.SAMN05421850_103177"/>
<keyword evidence="4" id="KW-1185">Reference proteome</keyword>
<dbReference type="Pfam" id="PF00565">
    <property type="entry name" value="SNase"/>
    <property type="match status" value="1"/>
</dbReference>
<dbReference type="InterPro" id="IPR035437">
    <property type="entry name" value="SNase_OB-fold_sf"/>
</dbReference>
<dbReference type="PANTHER" id="PTHR12302">
    <property type="entry name" value="EBNA2 BINDING PROTEIN P100"/>
    <property type="match status" value="1"/>
</dbReference>
<dbReference type="Proteomes" id="UP000199340">
    <property type="component" value="Unassembled WGS sequence"/>
</dbReference>
<name>A0A1G8L576_9RHOB</name>
<organism evidence="3 4">
    <name type="scientific">Lutimaribacter saemankumensis</name>
    <dbReference type="NCBI Taxonomy" id="490829"/>
    <lineage>
        <taxon>Bacteria</taxon>
        <taxon>Pseudomonadati</taxon>
        <taxon>Pseudomonadota</taxon>
        <taxon>Alphaproteobacteria</taxon>
        <taxon>Rhodobacterales</taxon>
        <taxon>Roseobacteraceae</taxon>
        <taxon>Lutimaribacter</taxon>
    </lineage>
</organism>
<dbReference type="InterPro" id="IPR016071">
    <property type="entry name" value="Staphylococal_nuclease_OB-fold"/>
</dbReference>
<feature type="chain" id="PRO_5011518031" evidence="1">
    <location>
        <begin position="20"/>
        <end position="222"/>
    </location>
</feature>
<keyword evidence="3" id="KW-0255">Endonuclease</keyword>
<evidence type="ECO:0000259" key="2">
    <source>
        <dbReference type="PROSITE" id="PS50830"/>
    </source>
</evidence>
<dbReference type="OrthoDB" id="9805504at2"/>
<feature type="domain" description="TNase-like" evidence="2">
    <location>
        <begin position="26"/>
        <end position="161"/>
    </location>
</feature>
<dbReference type="PROSITE" id="PS50830">
    <property type="entry name" value="TNASE_3"/>
    <property type="match status" value="1"/>
</dbReference>
<keyword evidence="1" id="KW-0732">Signal</keyword>
<feature type="signal peptide" evidence="1">
    <location>
        <begin position="1"/>
        <end position="19"/>
    </location>
</feature>
<evidence type="ECO:0000313" key="3">
    <source>
        <dbReference type="EMBL" id="SDI50707.1"/>
    </source>
</evidence>
<dbReference type="EMBL" id="FNEB01000003">
    <property type="protein sequence ID" value="SDI50707.1"/>
    <property type="molecule type" value="Genomic_DNA"/>
</dbReference>
<dbReference type="AlphaFoldDB" id="A0A1G8L576"/>
<proteinExistence type="predicted"/>
<accession>A0A1G8L576</accession>
<keyword evidence="3" id="KW-0378">Hydrolase</keyword>
<gene>
    <name evidence="3" type="ORF">SAMN05421850_103177</name>
</gene>
<evidence type="ECO:0000256" key="1">
    <source>
        <dbReference type="SAM" id="SignalP"/>
    </source>
</evidence>
<reference evidence="3 4" key="1">
    <citation type="submission" date="2016-10" db="EMBL/GenBank/DDBJ databases">
        <authorList>
            <person name="de Groot N.N."/>
        </authorList>
    </citation>
    <scope>NUCLEOTIDE SEQUENCE [LARGE SCALE GENOMIC DNA]</scope>
    <source>
        <strain evidence="3 4">DSM 28010</strain>
    </source>
</reference>
<dbReference type="SUPFAM" id="SSF50199">
    <property type="entry name" value="Staphylococcal nuclease"/>
    <property type="match status" value="1"/>
</dbReference>
<dbReference type="GO" id="GO:0004519">
    <property type="term" value="F:endonuclease activity"/>
    <property type="evidence" value="ECO:0007669"/>
    <property type="project" value="UniProtKB-KW"/>
</dbReference>